<keyword evidence="10" id="KW-1185">Reference proteome</keyword>
<dbReference type="Pfam" id="PF00170">
    <property type="entry name" value="bZIP_1"/>
    <property type="match status" value="1"/>
</dbReference>
<keyword evidence="6" id="KW-0175">Coiled coil</keyword>
<proteinExistence type="predicted"/>
<dbReference type="PANTHER" id="PTHR13690">
    <property type="entry name" value="TRANSCRIPTION FACTOR POSF21-RELATED"/>
    <property type="match status" value="1"/>
</dbReference>
<dbReference type="PROSITE" id="PS50217">
    <property type="entry name" value="BZIP"/>
    <property type="match status" value="1"/>
</dbReference>
<dbReference type="InterPro" id="IPR044759">
    <property type="entry name" value="bZIP_RF2"/>
</dbReference>
<dbReference type="InterPro" id="IPR004827">
    <property type="entry name" value="bZIP"/>
</dbReference>
<dbReference type="SUPFAM" id="SSF57959">
    <property type="entry name" value="Leucine zipper domain"/>
    <property type="match status" value="1"/>
</dbReference>
<gene>
    <name evidence="9" type="ORF">D0Y65_047586</name>
</gene>
<evidence type="ECO:0000259" key="8">
    <source>
        <dbReference type="PROSITE" id="PS50217"/>
    </source>
</evidence>
<organism evidence="9 10">
    <name type="scientific">Glycine soja</name>
    <name type="common">Wild soybean</name>
    <dbReference type="NCBI Taxonomy" id="3848"/>
    <lineage>
        <taxon>Eukaryota</taxon>
        <taxon>Viridiplantae</taxon>
        <taxon>Streptophyta</taxon>
        <taxon>Embryophyta</taxon>
        <taxon>Tracheophyta</taxon>
        <taxon>Spermatophyta</taxon>
        <taxon>Magnoliopsida</taxon>
        <taxon>eudicotyledons</taxon>
        <taxon>Gunneridae</taxon>
        <taxon>Pentapetalae</taxon>
        <taxon>rosids</taxon>
        <taxon>fabids</taxon>
        <taxon>Fabales</taxon>
        <taxon>Fabaceae</taxon>
        <taxon>Papilionoideae</taxon>
        <taxon>50 kb inversion clade</taxon>
        <taxon>NPAAA clade</taxon>
        <taxon>indigoferoid/millettioid clade</taxon>
        <taxon>Phaseoleae</taxon>
        <taxon>Glycine</taxon>
        <taxon>Glycine subgen. Soja</taxon>
    </lineage>
</organism>
<dbReference type="EMBL" id="QZWG01000018">
    <property type="protein sequence ID" value="RZB50781.1"/>
    <property type="molecule type" value="Genomic_DNA"/>
</dbReference>
<dbReference type="GO" id="GO:0003700">
    <property type="term" value="F:DNA-binding transcription factor activity"/>
    <property type="evidence" value="ECO:0007669"/>
    <property type="project" value="InterPro"/>
</dbReference>
<feature type="compositionally biased region" description="Polar residues" evidence="7">
    <location>
        <begin position="322"/>
        <end position="337"/>
    </location>
</feature>
<evidence type="ECO:0000256" key="5">
    <source>
        <dbReference type="ARBA" id="ARBA00023242"/>
    </source>
</evidence>
<dbReference type="AlphaFoldDB" id="A0A445FPH1"/>
<feature type="region of interest" description="Disordered" evidence="7">
    <location>
        <begin position="106"/>
        <end position="156"/>
    </location>
</feature>
<accession>A0A445FPH1</accession>
<dbReference type="Gramene" id="XM_028356678.1">
    <property type="protein sequence ID" value="XP_028212479.1"/>
    <property type="gene ID" value="LOC114394996"/>
</dbReference>
<keyword evidence="5" id="KW-0539">Nucleus</keyword>
<feature type="region of interest" description="Disordered" evidence="7">
    <location>
        <begin position="358"/>
        <end position="380"/>
    </location>
</feature>
<evidence type="ECO:0000256" key="6">
    <source>
        <dbReference type="SAM" id="Coils"/>
    </source>
</evidence>
<evidence type="ECO:0000256" key="3">
    <source>
        <dbReference type="ARBA" id="ARBA00023125"/>
    </source>
</evidence>
<feature type="compositionally biased region" description="Basic and acidic residues" evidence="7">
    <location>
        <begin position="56"/>
        <end position="65"/>
    </location>
</feature>
<name>A0A445FPH1_GLYSO</name>
<dbReference type="GO" id="GO:0005634">
    <property type="term" value="C:nucleus"/>
    <property type="evidence" value="ECO:0007669"/>
    <property type="project" value="UniProtKB-SubCell"/>
</dbReference>
<feature type="compositionally biased region" description="Low complexity" evidence="7">
    <location>
        <begin position="8"/>
        <end position="47"/>
    </location>
</feature>
<dbReference type="PANTHER" id="PTHR13690:SF142">
    <property type="entry name" value="BZIP TRANSCRIPTION FACTOR"/>
    <property type="match status" value="1"/>
</dbReference>
<feature type="region of interest" description="Disordered" evidence="7">
    <location>
        <begin position="302"/>
        <end position="337"/>
    </location>
</feature>
<reference evidence="9 10" key="1">
    <citation type="submission" date="2018-09" db="EMBL/GenBank/DDBJ databases">
        <title>A high-quality reference genome of wild soybean provides a powerful tool to mine soybean genomes.</title>
        <authorList>
            <person name="Xie M."/>
            <person name="Chung C.Y.L."/>
            <person name="Li M.-W."/>
            <person name="Wong F.-L."/>
            <person name="Chan T.-F."/>
            <person name="Lam H.-M."/>
        </authorList>
    </citation>
    <scope>NUCLEOTIDE SEQUENCE [LARGE SCALE GENOMIC DNA]</scope>
    <source>
        <strain evidence="10">cv. W05</strain>
        <tissue evidence="9">Hypocotyl of etiolated seedlings</tissue>
    </source>
</reference>
<feature type="compositionally biased region" description="Polar residues" evidence="7">
    <location>
        <begin position="369"/>
        <end position="380"/>
    </location>
</feature>
<feature type="compositionally biased region" description="Gly residues" evidence="7">
    <location>
        <begin position="106"/>
        <end position="122"/>
    </location>
</feature>
<comment type="caution">
    <text evidence="9">The sequence shown here is derived from an EMBL/GenBank/DDBJ whole genome shotgun (WGS) entry which is preliminary data.</text>
</comment>
<feature type="region of interest" description="Disordered" evidence="7">
    <location>
        <begin position="1"/>
        <end position="85"/>
    </location>
</feature>
<feature type="domain" description="BZIP" evidence="8">
    <location>
        <begin position="180"/>
        <end position="243"/>
    </location>
</feature>
<dbReference type="InterPro" id="IPR046347">
    <property type="entry name" value="bZIP_sf"/>
</dbReference>
<dbReference type="SMART" id="SM00338">
    <property type="entry name" value="BRLZ"/>
    <property type="match status" value="1"/>
</dbReference>
<dbReference type="Proteomes" id="UP000289340">
    <property type="component" value="Chromosome 18"/>
</dbReference>
<evidence type="ECO:0000313" key="10">
    <source>
        <dbReference type="Proteomes" id="UP000289340"/>
    </source>
</evidence>
<sequence>MATQTQDPRSNPNPNPNAMSATPSSSFFIPAAGGNGPSAAPVAGSGESHSHHRRAHSEVSFRLPDDMIDLSPSDPFNGGSSTASFEEIGSEDDLFSTYIDVEKLGAGRGGNGSDQSGYGNGAGSSCYNDGEKSPSTAAARPRHRHSSSVDGSTSTSMFGEIMDAKKAMPPDKLAELWNIDPKRAKRILANRQSAARSKERKARYIQELERKVQTLQTEATTLSAQLTLYQRDTTGLSSENTELKLRLQAMEQQAQLRDVLNDALMKEVERLKIATGEALNQSESFNLGMHQMPYAGSNFFSIPPHSGPSGHQNMQLPPFGHSHSTVPTHQLQQTNSHQMSDILQNDQLGRLQGLDISSKGTPVVKSEGPSISANESSTTF</sequence>
<dbReference type="GO" id="GO:0003677">
    <property type="term" value="F:DNA binding"/>
    <property type="evidence" value="ECO:0007669"/>
    <property type="project" value="UniProtKB-KW"/>
</dbReference>
<keyword evidence="4" id="KW-0804">Transcription</keyword>
<keyword evidence="3" id="KW-0238">DNA-binding</keyword>
<evidence type="ECO:0000256" key="1">
    <source>
        <dbReference type="ARBA" id="ARBA00004123"/>
    </source>
</evidence>
<evidence type="ECO:0000313" key="9">
    <source>
        <dbReference type="EMBL" id="RZB50781.1"/>
    </source>
</evidence>
<keyword evidence="2" id="KW-0805">Transcription regulation</keyword>
<feature type="coiled-coil region" evidence="6">
    <location>
        <begin position="198"/>
        <end position="225"/>
    </location>
</feature>
<evidence type="ECO:0000256" key="7">
    <source>
        <dbReference type="SAM" id="MobiDB-lite"/>
    </source>
</evidence>
<dbReference type="FunFam" id="1.20.5.170:FF:000009">
    <property type="entry name" value="probable transcription factor PosF21"/>
    <property type="match status" value="1"/>
</dbReference>
<evidence type="ECO:0000256" key="4">
    <source>
        <dbReference type="ARBA" id="ARBA00023163"/>
    </source>
</evidence>
<comment type="subcellular location">
    <subcellularLocation>
        <location evidence="1">Nucleus</location>
    </subcellularLocation>
</comment>
<protein>
    <submittedName>
        <fullName evidence="9">Transcription factor RF2b</fullName>
    </submittedName>
</protein>
<evidence type="ECO:0000256" key="2">
    <source>
        <dbReference type="ARBA" id="ARBA00023015"/>
    </source>
</evidence>
<dbReference type="Gene3D" id="1.20.5.170">
    <property type="match status" value="1"/>
</dbReference>
<dbReference type="CDD" id="cd14703">
    <property type="entry name" value="bZIP_plant_RF2"/>
    <property type="match status" value="1"/>
</dbReference>